<evidence type="ECO:0000256" key="9">
    <source>
        <dbReference type="ARBA" id="ARBA00023014"/>
    </source>
</evidence>
<feature type="binding site" evidence="12">
    <location>
        <position position="264"/>
    </location>
    <ligand>
        <name>[4Fe-4S] cluster</name>
        <dbReference type="ChEBI" id="CHEBI:49883"/>
    </ligand>
</feature>
<keyword evidence="14" id="KW-1185">Reference proteome</keyword>
<keyword evidence="9 12" id="KW-0411">Iron-sulfur</keyword>
<dbReference type="RefSeq" id="WP_277444691.1">
    <property type="nucleotide sequence ID" value="NZ_JAKOAV010000026.1"/>
</dbReference>
<dbReference type="GO" id="GO:0005737">
    <property type="term" value="C:cytoplasm"/>
    <property type="evidence" value="ECO:0007669"/>
    <property type="project" value="UniProtKB-SubCell"/>
</dbReference>
<evidence type="ECO:0000256" key="2">
    <source>
        <dbReference type="ARBA" id="ARBA00005065"/>
    </source>
</evidence>
<dbReference type="AlphaFoldDB" id="A0A9X4H3P4"/>
<dbReference type="Proteomes" id="UP001154312">
    <property type="component" value="Unassembled WGS sequence"/>
</dbReference>
<comment type="subcellular location">
    <subcellularLocation>
        <location evidence="12">Cytoplasm</location>
    </subcellularLocation>
</comment>
<dbReference type="Pfam" id="PF02445">
    <property type="entry name" value="NadA"/>
    <property type="match status" value="1"/>
</dbReference>
<accession>A0A9X4H3P4</accession>
<evidence type="ECO:0000256" key="7">
    <source>
        <dbReference type="ARBA" id="ARBA00022723"/>
    </source>
</evidence>
<keyword evidence="6 12" id="KW-0808">Transferase</keyword>
<protein>
    <recommendedName>
        <fullName evidence="11 12">Quinolinate synthase</fullName>
        <ecNumber evidence="3 12">2.5.1.72</ecNumber>
    </recommendedName>
</protein>
<dbReference type="GO" id="GO:0008987">
    <property type="term" value="F:quinolinate synthetase A activity"/>
    <property type="evidence" value="ECO:0007669"/>
    <property type="project" value="UniProtKB-UniRule"/>
</dbReference>
<dbReference type="Gene3D" id="3.40.50.10800">
    <property type="entry name" value="NadA-like"/>
    <property type="match status" value="3"/>
</dbReference>
<feature type="binding site" evidence="12">
    <location>
        <position position="90"/>
    </location>
    <ligand>
        <name>[4Fe-4S] cluster</name>
        <dbReference type="ChEBI" id="CHEBI:49883"/>
    </ligand>
</feature>
<evidence type="ECO:0000256" key="4">
    <source>
        <dbReference type="ARBA" id="ARBA00022485"/>
    </source>
</evidence>
<feature type="binding site" evidence="12">
    <location>
        <position position="28"/>
    </location>
    <ligand>
        <name>iminosuccinate</name>
        <dbReference type="ChEBI" id="CHEBI:77875"/>
    </ligand>
</feature>
<evidence type="ECO:0000256" key="10">
    <source>
        <dbReference type="ARBA" id="ARBA00050125"/>
    </source>
</evidence>
<feature type="binding site" evidence="12">
    <location>
        <position position="219"/>
    </location>
    <ligand>
        <name>iminosuccinate</name>
        <dbReference type="ChEBI" id="CHEBI:77875"/>
    </ligand>
</feature>
<dbReference type="InterPro" id="IPR023066">
    <property type="entry name" value="Quinolinate_synth_type2"/>
</dbReference>
<dbReference type="NCBIfam" id="NF006878">
    <property type="entry name" value="PRK09375.1-2"/>
    <property type="match status" value="1"/>
</dbReference>
<dbReference type="EC" id="2.5.1.72" evidence="3 12"/>
<feature type="binding site" evidence="12">
    <location>
        <position position="45"/>
    </location>
    <ligand>
        <name>iminosuccinate</name>
        <dbReference type="ChEBI" id="CHEBI:77875"/>
    </ligand>
</feature>
<evidence type="ECO:0000313" key="13">
    <source>
        <dbReference type="EMBL" id="MDF9409241.1"/>
    </source>
</evidence>
<keyword evidence="8 12" id="KW-0408">Iron</keyword>
<name>A0A9X4H3P4_9FIRM</name>
<feature type="binding site" evidence="12">
    <location>
        <position position="133"/>
    </location>
    <ligand>
        <name>iminosuccinate</name>
        <dbReference type="ChEBI" id="CHEBI:77875"/>
    </ligand>
</feature>
<keyword evidence="4 12" id="KW-0004">4Fe-4S</keyword>
<feature type="binding site" evidence="12">
    <location>
        <begin position="202"/>
        <end position="204"/>
    </location>
    <ligand>
        <name>iminosuccinate</name>
        <dbReference type="ChEBI" id="CHEBI:77875"/>
    </ligand>
</feature>
<comment type="caution">
    <text evidence="13">The sequence shown here is derived from an EMBL/GenBank/DDBJ whole genome shotgun (WGS) entry which is preliminary data.</text>
</comment>
<comment type="similarity">
    <text evidence="12">Belongs to the quinolinate synthase family. Type 2 subfamily.</text>
</comment>
<dbReference type="SUPFAM" id="SSF142754">
    <property type="entry name" value="NadA-like"/>
    <property type="match status" value="1"/>
</dbReference>
<dbReference type="NCBIfam" id="TIGR00550">
    <property type="entry name" value="nadA"/>
    <property type="match status" value="1"/>
</dbReference>
<feature type="binding site" evidence="12">
    <location>
        <position position="176"/>
    </location>
    <ligand>
        <name>[4Fe-4S] cluster</name>
        <dbReference type="ChEBI" id="CHEBI:49883"/>
    </ligand>
</feature>
<dbReference type="FunFam" id="3.40.50.10800:FF:000001">
    <property type="entry name" value="Quinolinate synthase A"/>
    <property type="match status" value="1"/>
</dbReference>
<keyword evidence="7 12" id="KW-0479">Metal-binding</keyword>
<gene>
    <name evidence="12 13" type="primary">nadA</name>
    <name evidence="13" type="ORF">L7E55_12880</name>
</gene>
<dbReference type="InterPro" id="IPR036094">
    <property type="entry name" value="NadA_sf"/>
</dbReference>
<dbReference type="PANTHER" id="PTHR30573:SF0">
    <property type="entry name" value="QUINOLINATE SYNTHASE, CHLOROPLASTIC"/>
    <property type="match status" value="1"/>
</dbReference>
<dbReference type="GO" id="GO:0046872">
    <property type="term" value="F:metal ion binding"/>
    <property type="evidence" value="ECO:0007669"/>
    <property type="project" value="UniProtKB-KW"/>
</dbReference>
<dbReference type="HAMAP" id="MF_00568">
    <property type="entry name" value="NadA_type2"/>
    <property type="match status" value="1"/>
</dbReference>
<organism evidence="13 14">
    <name type="scientific">Pelotomaculum isophthalicicum JI</name>
    <dbReference type="NCBI Taxonomy" id="947010"/>
    <lineage>
        <taxon>Bacteria</taxon>
        <taxon>Bacillati</taxon>
        <taxon>Bacillota</taxon>
        <taxon>Clostridia</taxon>
        <taxon>Eubacteriales</taxon>
        <taxon>Desulfotomaculaceae</taxon>
        <taxon>Pelotomaculum</taxon>
    </lineage>
</organism>
<evidence type="ECO:0000256" key="12">
    <source>
        <dbReference type="HAMAP-Rule" id="MF_00568"/>
    </source>
</evidence>
<evidence type="ECO:0000256" key="1">
    <source>
        <dbReference type="ARBA" id="ARBA00003791"/>
    </source>
</evidence>
<dbReference type="InterPro" id="IPR003473">
    <property type="entry name" value="NadA"/>
</dbReference>
<sequence length="306" mass="33594">MPGKELLHELTGEIIRLKKERNAVILSHLYQRPEVQDIADFVGDSLGLSQQAAATDADVIVFCGVHFMAESASILSPEKIVVLPDEHAGCPMADMVDEVALARKKQEMPDAIVVCYVNTSAEVKAECDIACTSANAEKVIKSLPEDKPILFVPDKNLGSYVAAKTGREMVVWEGCCNTHDRLTADDLLAARAAHPTALILVHPECRPEVVALADVVASTTGMINFARESSAREFIVGTEMGILHPLHKHCPDKQFYLASDKLVCPNMKKTTLEKVHRALINLEPRVDVPKQIRERAVRCLDKMLAV</sequence>
<feature type="binding site" evidence="12">
    <location>
        <begin position="116"/>
        <end position="118"/>
    </location>
    <ligand>
        <name>iminosuccinate</name>
        <dbReference type="ChEBI" id="CHEBI:77875"/>
    </ligand>
</feature>
<dbReference type="EMBL" id="JAKOAV010000026">
    <property type="protein sequence ID" value="MDF9409241.1"/>
    <property type="molecule type" value="Genomic_DNA"/>
</dbReference>
<evidence type="ECO:0000256" key="5">
    <source>
        <dbReference type="ARBA" id="ARBA00022642"/>
    </source>
</evidence>
<evidence type="ECO:0000256" key="8">
    <source>
        <dbReference type="ARBA" id="ARBA00023004"/>
    </source>
</evidence>
<proteinExistence type="inferred from homology"/>
<keyword evidence="12" id="KW-0963">Cytoplasm</keyword>
<keyword evidence="5 12" id="KW-0662">Pyridine nucleotide biosynthesis</keyword>
<comment type="catalytic activity">
    <reaction evidence="10">
        <text>iminosuccinate + dihydroxyacetone phosphate = quinolinate + phosphate + 2 H2O + H(+)</text>
        <dbReference type="Rhea" id="RHEA:25888"/>
        <dbReference type="ChEBI" id="CHEBI:15377"/>
        <dbReference type="ChEBI" id="CHEBI:15378"/>
        <dbReference type="ChEBI" id="CHEBI:29959"/>
        <dbReference type="ChEBI" id="CHEBI:43474"/>
        <dbReference type="ChEBI" id="CHEBI:57642"/>
        <dbReference type="ChEBI" id="CHEBI:77875"/>
        <dbReference type="EC" id="2.5.1.72"/>
    </reaction>
    <physiologicalReaction direction="left-to-right" evidence="10">
        <dbReference type="Rhea" id="RHEA:25889"/>
    </physiologicalReaction>
</comment>
<dbReference type="GO" id="GO:0034628">
    <property type="term" value="P:'de novo' NAD+ biosynthetic process from L-aspartate"/>
    <property type="evidence" value="ECO:0007669"/>
    <property type="project" value="TreeGrafter"/>
</dbReference>
<evidence type="ECO:0000313" key="14">
    <source>
        <dbReference type="Proteomes" id="UP001154312"/>
    </source>
</evidence>
<dbReference type="PANTHER" id="PTHR30573">
    <property type="entry name" value="QUINOLINATE SYNTHETASE A"/>
    <property type="match status" value="1"/>
</dbReference>
<dbReference type="GO" id="GO:0051539">
    <property type="term" value="F:4 iron, 4 sulfur cluster binding"/>
    <property type="evidence" value="ECO:0007669"/>
    <property type="project" value="UniProtKB-KW"/>
</dbReference>
<comment type="function">
    <text evidence="1 12">Catalyzes the condensation of iminoaspartate with dihydroxyacetone phosphate to form quinolinate.</text>
</comment>
<evidence type="ECO:0000256" key="11">
    <source>
        <dbReference type="ARBA" id="ARBA00073059"/>
    </source>
</evidence>
<comment type="pathway">
    <text evidence="2 12">Cofactor biosynthesis; NAD(+) biosynthesis; quinolinate from iminoaspartate: step 1/1.</text>
</comment>
<evidence type="ECO:0000256" key="3">
    <source>
        <dbReference type="ARBA" id="ARBA00012669"/>
    </source>
</evidence>
<comment type="cofactor">
    <cofactor evidence="12">
        <name>[4Fe-4S] cluster</name>
        <dbReference type="ChEBI" id="CHEBI:49883"/>
    </cofactor>
    <text evidence="12">Binds 1 [4Fe-4S] cluster per subunit.</text>
</comment>
<reference evidence="13" key="1">
    <citation type="submission" date="2022-02" db="EMBL/GenBank/DDBJ databases">
        <authorList>
            <person name="Leng L."/>
        </authorList>
    </citation>
    <scope>NUCLEOTIDE SEQUENCE</scope>
    <source>
        <strain evidence="13">JI</strain>
    </source>
</reference>
<evidence type="ECO:0000256" key="6">
    <source>
        <dbReference type="ARBA" id="ARBA00022679"/>
    </source>
</evidence>